<accession>A0A9W9ZY20</accession>
<evidence type="ECO:0000313" key="3">
    <source>
        <dbReference type="EMBL" id="KAJ7389585.1"/>
    </source>
</evidence>
<dbReference type="OrthoDB" id="302453at2759"/>
<evidence type="ECO:0000259" key="2">
    <source>
        <dbReference type="SMART" id="SM01355"/>
    </source>
</evidence>
<feature type="domain" description="AP-3 complex subunit beta C-terminal" evidence="2">
    <location>
        <begin position="26"/>
        <end position="138"/>
    </location>
</feature>
<sequence>TPVKRPTKTSVVKATKPSSETKATTDKGNTLLILDDLNDPVTPIVSSSSSNILSPSLASEIESLSLSNDVPTVIAPLSPSFSTAKSHELLHRMQGKGLSGSYKFTRGPCIYSTAMVAVEVTLVNNSEAPISNICVGEK</sequence>
<feature type="non-terminal residue" evidence="3">
    <location>
        <position position="1"/>
    </location>
</feature>
<dbReference type="SMART" id="SM01355">
    <property type="entry name" value="AP3B1_C"/>
    <property type="match status" value="1"/>
</dbReference>
<dbReference type="Proteomes" id="UP001163046">
    <property type="component" value="Unassembled WGS sequence"/>
</dbReference>
<gene>
    <name evidence="3" type="primary">AP3B2_2</name>
    <name evidence="3" type="ORF">OS493_030269</name>
</gene>
<organism evidence="3 4">
    <name type="scientific">Desmophyllum pertusum</name>
    <dbReference type="NCBI Taxonomy" id="174260"/>
    <lineage>
        <taxon>Eukaryota</taxon>
        <taxon>Metazoa</taxon>
        <taxon>Cnidaria</taxon>
        <taxon>Anthozoa</taxon>
        <taxon>Hexacorallia</taxon>
        <taxon>Scleractinia</taxon>
        <taxon>Caryophylliina</taxon>
        <taxon>Caryophylliidae</taxon>
        <taxon>Desmophyllum</taxon>
    </lineage>
</organism>
<evidence type="ECO:0000256" key="1">
    <source>
        <dbReference type="SAM" id="MobiDB-lite"/>
    </source>
</evidence>
<dbReference type="Pfam" id="PF14796">
    <property type="entry name" value="AP3B1_C"/>
    <property type="match status" value="1"/>
</dbReference>
<protein>
    <submittedName>
        <fullName evidence="3">AP-3 complex subunit beta-2</fullName>
    </submittedName>
</protein>
<reference evidence="3" key="1">
    <citation type="submission" date="2023-01" db="EMBL/GenBank/DDBJ databases">
        <title>Genome assembly of the deep-sea coral Lophelia pertusa.</title>
        <authorList>
            <person name="Herrera S."/>
            <person name="Cordes E."/>
        </authorList>
    </citation>
    <scope>NUCLEOTIDE SEQUENCE</scope>
    <source>
        <strain evidence="3">USNM1676648</strain>
        <tissue evidence="3">Polyp</tissue>
    </source>
</reference>
<feature type="region of interest" description="Disordered" evidence="1">
    <location>
        <begin position="1"/>
        <end position="27"/>
    </location>
</feature>
<feature type="non-terminal residue" evidence="3">
    <location>
        <position position="138"/>
    </location>
</feature>
<comment type="caution">
    <text evidence="3">The sequence shown here is derived from an EMBL/GenBank/DDBJ whole genome shotgun (WGS) entry which is preliminary data.</text>
</comment>
<name>A0A9W9ZY20_9CNID</name>
<dbReference type="InterPro" id="IPR029390">
    <property type="entry name" value="AP3B_C"/>
</dbReference>
<dbReference type="EMBL" id="MU825428">
    <property type="protein sequence ID" value="KAJ7389585.1"/>
    <property type="molecule type" value="Genomic_DNA"/>
</dbReference>
<proteinExistence type="predicted"/>
<dbReference type="AlphaFoldDB" id="A0A9W9ZY20"/>
<keyword evidence="4" id="KW-1185">Reference proteome</keyword>
<feature type="compositionally biased region" description="Polar residues" evidence="1">
    <location>
        <begin position="8"/>
        <end position="27"/>
    </location>
</feature>
<evidence type="ECO:0000313" key="4">
    <source>
        <dbReference type="Proteomes" id="UP001163046"/>
    </source>
</evidence>